<protein>
    <submittedName>
        <fullName evidence="2">Uncharacterized protein</fullName>
    </submittedName>
</protein>
<keyword evidence="3" id="KW-1185">Reference proteome</keyword>
<sequence length="73" mass="7721">MVGVLLDLFGEAICWAICWEIVEVIGVVEVLGVAEVVEVAETTEVVKGVEVNAVDDGVGEDSDEVLEETGDTK</sequence>
<evidence type="ECO:0000256" key="1">
    <source>
        <dbReference type="SAM" id="SignalP"/>
    </source>
</evidence>
<accession>A0A4Z1K9L4</accession>
<feature type="chain" id="PRO_5021250852" evidence="1">
    <location>
        <begin position="17"/>
        <end position="73"/>
    </location>
</feature>
<gene>
    <name evidence="2" type="ORF">BPOR_1699g00020</name>
</gene>
<dbReference type="Proteomes" id="UP000297280">
    <property type="component" value="Unassembled WGS sequence"/>
</dbReference>
<evidence type="ECO:0000313" key="2">
    <source>
        <dbReference type="EMBL" id="TGO80810.1"/>
    </source>
</evidence>
<feature type="signal peptide" evidence="1">
    <location>
        <begin position="1"/>
        <end position="16"/>
    </location>
</feature>
<comment type="caution">
    <text evidence="2">The sequence shown here is derived from an EMBL/GenBank/DDBJ whole genome shotgun (WGS) entry which is preliminary data.</text>
</comment>
<proteinExistence type="predicted"/>
<reference evidence="2 3" key="1">
    <citation type="submission" date="2017-12" db="EMBL/GenBank/DDBJ databases">
        <title>Comparative genomics of Botrytis spp.</title>
        <authorList>
            <person name="Valero-Jimenez C.A."/>
            <person name="Tapia P."/>
            <person name="Veloso J."/>
            <person name="Silva-Moreno E."/>
            <person name="Staats M."/>
            <person name="Valdes J.H."/>
            <person name="Van Kan J.A.L."/>
        </authorList>
    </citation>
    <scope>NUCLEOTIDE SEQUENCE [LARGE SCALE GENOMIC DNA]</scope>
    <source>
        <strain evidence="2 3">MUCL3349</strain>
    </source>
</reference>
<dbReference type="EMBL" id="PQXO01001689">
    <property type="protein sequence ID" value="TGO80810.1"/>
    <property type="molecule type" value="Genomic_DNA"/>
</dbReference>
<organism evidence="2 3">
    <name type="scientific">Botrytis porri</name>
    <dbReference type="NCBI Taxonomy" id="87229"/>
    <lineage>
        <taxon>Eukaryota</taxon>
        <taxon>Fungi</taxon>
        <taxon>Dikarya</taxon>
        <taxon>Ascomycota</taxon>
        <taxon>Pezizomycotina</taxon>
        <taxon>Leotiomycetes</taxon>
        <taxon>Helotiales</taxon>
        <taxon>Sclerotiniaceae</taxon>
        <taxon>Botrytis</taxon>
    </lineage>
</organism>
<evidence type="ECO:0000313" key="3">
    <source>
        <dbReference type="Proteomes" id="UP000297280"/>
    </source>
</evidence>
<name>A0A4Z1K9L4_9HELO</name>
<dbReference type="AlphaFoldDB" id="A0A4Z1K9L4"/>
<keyword evidence="1" id="KW-0732">Signal</keyword>